<evidence type="ECO:0000256" key="1">
    <source>
        <dbReference type="SAM" id="Phobius"/>
    </source>
</evidence>
<comment type="caution">
    <text evidence="2">The sequence shown here is derived from an EMBL/GenBank/DDBJ whole genome shotgun (WGS) entry which is preliminary data.</text>
</comment>
<protein>
    <submittedName>
        <fullName evidence="2">Uncharacterized protein</fullName>
    </submittedName>
</protein>
<dbReference type="Proteomes" id="UP000318711">
    <property type="component" value="Unassembled WGS sequence"/>
</dbReference>
<evidence type="ECO:0000313" key="3">
    <source>
        <dbReference type="Proteomes" id="UP000318711"/>
    </source>
</evidence>
<keyword evidence="1" id="KW-1133">Transmembrane helix</keyword>
<proteinExistence type="predicted"/>
<keyword evidence="1" id="KW-0472">Membrane</keyword>
<name>A0A554LUE5_9BACT</name>
<dbReference type="AlphaFoldDB" id="A0A554LUE5"/>
<dbReference type="EMBL" id="VMGL01000039">
    <property type="protein sequence ID" value="TSC96464.1"/>
    <property type="molecule type" value="Genomic_DNA"/>
</dbReference>
<sequence>MREIRSGWNQKVSPGKHRRGKKWLWFKKFRDIARTVVNLVIRPKSPTGSAFLLFLTAYIMLVIYVHLNFIFWIIVVITARKMFPFLAGKIIGYRRKLDETRG</sequence>
<keyword evidence="1" id="KW-0812">Transmembrane</keyword>
<feature type="transmembrane region" description="Helical" evidence="1">
    <location>
        <begin position="51"/>
        <end position="79"/>
    </location>
</feature>
<accession>A0A554LUE5</accession>
<reference evidence="2 3" key="1">
    <citation type="submission" date="2017-07" db="EMBL/GenBank/DDBJ databases">
        <title>Mechanisms for carbon and nitrogen cycling indicate functional differentiation within the Candidate Phyla Radiation.</title>
        <authorList>
            <person name="Danczak R.E."/>
            <person name="Johnston M.D."/>
            <person name="Kenah C."/>
            <person name="Slattery M."/>
            <person name="Wrighton K.C."/>
            <person name="Wilkins M.J."/>
        </authorList>
    </citation>
    <scope>NUCLEOTIDE SEQUENCE [LARGE SCALE GENOMIC DNA]</scope>
    <source>
        <strain evidence="2">Licking1014_2</strain>
    </source>
</reference>
<evidence type="ECO:0000313" key="2">
    <source>
        <dbReference type="EMBL" id="TSC96464.1"/>
    </source>
</evidence>
<organism evidence="2 3">
    <name type="scientific">Candidatus Berkelbacteria bacterium Licking1014_2</name>
    <dbReference type="NCBI Taxonomy" id="2017146"/>
    <lineage>
        <taxon>Bacteria</taxon>
        <taxon>Candidatus Berkelbacteria</taxon>
    </lineage>
</organism>
<gene>
    <name evidence="2" type="ORF">CEN88_343</name>
</gene>